<evidence type="ECO:0000313" key="7">
    <source>
        <dbReference type="EMBL" id="AKJ27385.1"/>
    </source>
</evidence>
<feature type="domain" description="Protein kinase" evidence="6">
    <location>
        <begin position="93"/>
        <end position="365"/>
    </location>
</feature>
<keyword evidence="8" id="KW-1185">Reference proteome</keyword>
<dbReference type="SMART" id="SM00220">
    <property type="entry name" value="S_TKc"/>
    <property type="match status" value="1"/>
</dbReference>
<evidence type="ECO:0000256" key="1">
    <source>
        <dbReference type="ARBA" id="ARBA00022679"/>
    </source>
</evidence>
<dbReference type="SUPFAM" id="SSF56112">
    <property type="entry name" value="Protein kinase-like (PK-like)"/>
    <property type="match status" value="1"/>
</dbReference>
<name>A0A0G3BLH2_9BURK</name>
<keyword evidence="4 5" id="KW-0067">ATP-binding</keyword>
<dbReference type="Proteomes" id="UP000035352">
    <property type="component" value="Chromosome"/>
</dbReference>
<dbReference type="Gene3D" id="1.10.510.10">
    <property type="entry name" value="Transferase(Phosphotransferase) domain 1"/>
    <property type="match status" value="1"/>
</dbReference>
<evidence type="ECO:0000256" key="2">
    <source>
        <dbReference type="ARBA" id="ARBA00022741"/>
    </source>
</evidence>
<dbReference type="RefSeq" id="WP_047193496.1">
    <property type="nucleotide sequence ID" value="NZ_CP011371.1"/>
</dbReference>
<gene>
    <name evidence="7" type="ORF">AAW51_0694</name>
</gene>
<dbReference type="AlphaFoldDB" id="A0A0G3BLH2"/>
<dbReference type="STRING" id="413882.AAW51_0694"/>
<dbReference type="PATRIC" id="fig|413882.6.peg.733"/>
<dbReference type="PROSITE" id="PS00108">
    <property type="entry name" value="PROTEIN_KINASE_ST"/>
    <property type="match status" value="1"/>
</dbReference>
<organism evidence="7 8">
    <name type="scientific">Caldimonas brevitalea</name>
    <dbReference type="NCBI Taxonomy" id="413882"/>
    <lineage>
        <taxon>Bacteria</taxon>
        <taxon>Pseudomonadati</taxon>
        <taxon>Pseudomonadota</taxon>
        <taxon>Betaproteobacteria</taxon>
        <taxon>Burkholderiales</taxon>
        <taxon>Sphaerotilaceae</taxon>
        <taxon>Caldimonas</taxon>
    </lineage>
</organism>
<evidence type="ECO:0000256" key="3">
    <source>
        <dbReference type="ARBA" id="ARBA00022777"/>
    </source>
</evidence>
<dbReference type="GO" id="GO:0005524">
    <property type="term" value="F:ATP binding"/>
    <property type="evidence" value="ECO:0007669"/>
    <property type="project" value="UniProtKB-UniRule"/>
</dbReference>
<protein>
    <submittedName>
        <fullName evidence="7">Serine/threonine protein kinase</fullName>
    </submittedName>
</protein>
<evidence type="ECO:0000313" key="8">
    <source>
        <dbReference type="Proteomes" id="UP000035352"/>
    </source>
</evidence>
<dbReference type="InterPro" id="IPR017441">
    <property type="entry name" value="Protein_kinase_ATP_BS"/>
</dbReference>
<dbReference type="InterPro" id="IPR000719">
    <property type="entry name" value="Prot_kinase_dom"/>
</dbReference>
<evidence type="ECO:0000256" key="4">
    <source>
        <dbReference type="ARBA" id="ARBA00022840"/>
    </source>
</evidence>
<dbReference type="PANTHER" id="PTHR43289:SF34">
    <property type="entry name" value="SERINE_THREONINE-PROTEIN KINASE YBDM-RELATED"/>
    <property type="match status" value="1"/>
</dbReference>
<dbReference type="OrthoDB" id="8532199at2"/>
<accession>A0A0G3BLH2</accession>
<dbReference type="PROSITE" id="PS00107">
    <property type="entry name" value="PROTEIN_KINASE_ATP"/>
    <property type="match status" value="1"/>
</dbReference>
<dbReference type="InterPro" id="IPR011990">
    <property type="entry name" value="TPR-like_helical_dom_sf"/>
</dbReference>
<dbReference type="Pfam" id="PF00069">
    <property type="entry name" value="Pkinase"/>
    <property type="match status" value="1"/>
</dbReference>
<dbReference type="PANTHER" id="PTHR43289">
    <property type="entry name" value="MITOGEN-ACTIVATED PROTEIN KINASE KINASE KINASE 20-RELATED"/>
    <property type="match status" value="1"/>
</dbReference>
<dbReference type="PROSITE" id="PS50011">
    <property type="entry name" value="PROTEIN_KINASE_DOM"/>
    <property type="match status" value="1"/>
</dbReference>
<keyword evidence="7" id="KW-0723">Serine/threonine-protein kinase</keyword>
<dbReference type="EMBL" id="CP011371">
    <property type="protein sequence ID" value="AKJ27385.1"/>
    <property type="molecule type" value="Genomic_DNA"/>
</dbReference>
<keyword evidence="1" id="KW-0808">Transferase</keyword>
<sequence>MHSSMTSTGHSAGAFDAAGWQRMKGLLAEALTLPPSQRPLFVARLAAGDAVLAEELGALIEAAAASDTLLDQPPAAIERVAEVPRIGQQLGSYRIVALIGSGGMGEVYRAERADGHYEQQVAIKLMSDSIDREHAISRFQAERQILASLDHPNLAKVLDGGVTEDGQPYFVMELVDGEPIDVYAERCQLSVEQRLQLFRTVCQVAQYAHGKGVVHRDLKPSNILVSGNGAVKLLDFGIAKRLAPADSPKQTSTRTAQRILTLAYSSPEQVQGDEITPASDIYSLGVILHRLLTASSPYLGVPTNSDYELAKAICDGEAIPPSKAVTDRGLRQQLRGDLDAVVLKALRKDPAMRYTSAEHLADDVLRHLERLPVQARRGAWSYRVGRFVLRHRIAVGVASVANLAMAVGLTFAAHQAYEAHRERERAERHLTDVRQLANVFIFDFHDAIRNLPGSTPARRLVVVKALAYLKKLHSEAGSDERLLIEIAAGYRRVADVQSEIAASNLDDLTGAISSLKVAAALLEPLVAAASTDDANVVTAQQELSEVRLRQGDLMRALGKFRDADEAFRRGLSLAHGLQRADPSIENQLRLGKLYAQQSVSKLYARELAAYRATSDAAIRLFEGVLAERPGDAVAAVNLLTLHRVRNEHLSAVESLKGPDAWPPFAPRPRVVRPPEGRTLIGR</sequence>
<dbReference type="InterPro" id="IPR011009">
    <property type="entry name" value="Kinase-like_dom_sf"/>
</dbReference>
<proteinExistence type="predicted"/>
<dbReference type="InterPro" id="IPR008271">
    <property type="entry name" value="Ser/Thr_kinase_AS"/>
</dbReference>
<keyword evidence="3 7" id="KW-0418">Kinase</keyword>
<dbReference type="GO" id="GO:0004674">
    <property type="term" value="F:protein serine/threonine kinase activity"/>
    <property type="evidence" value="ECO:0007669"/>
    <property type="project" value="UniProtKB-KW"/>
</dbReference>
<evidence type="ECO:0000259" key="6">
    <source>
        <dbReference type="PROSITE" id="PS50011"/>
    </source>
</evidence>
<dbReference type="CDD" id="cd14014">
    <property type="entry name" value="STKc_PknB_like"/>
    <property type="match status" value="1"/>
</dbReference>
<keyword evidence="2 5" id="KW-0547">Nucleotide-binding</keyword>
<dbReference type="Gene3D" id="3.30.200.20">
    <property type="entry name" value="Phosphorylase Kinase, domain 1"/>
    <property type="match status" value="1"/>
</dbReference>
<feature type="binding site" evidence="5">
    <location>
        <position position="124"/>
    </location>
    <ligand>
        <name>ATP</name>
        <dbReference type="ChEBI" id="CHEBI:30616"/>
    </ligand>
</feature>
<evidence type="ECO:0000256" key="5">
    <source>
        <dbReference type="PROSITE-ProRule" id="PRU10141"/>
    </source>
</evidence>
<reference evidence="7 8" key="1">
    <citation type="submission" date="2015-05" db="EMBL/GenBank/DDBJ databases">
        <authorList>
            <person name="Tang B."/>
            <person name="Yu Y."/>
        </authorList>
    </citation>
    <scope>NUCLEOTIDE SEQUENCE [LARGE SCALE GENOMIC DNA]</scope>
    <source>
        <strain evidence="7 8">DSM 7029</strain>
    </source>
</reference>
<dbReference type="Gene3D" id="1.25.40.10">
    <property type="entry name" value="Tetratricopeptide repeat domain"/>
    <property type="match status" value="1"/>
</dbReference>
<dbReference type="KEGG" id="pbh:AAW51_0694"/>